<dbReference type="OrthoDB" id="166375at2759"/>
<feature type="compositionally biased region" description="Acidic residues" evidence="5">
    <location>
        <begin position="47"/>
        <end position="64"/>
    </location>
</feature>
<keyword evidence="2" id="KW-0805">Transcription regulation</keyword>
<evidence type="ECO:0000256" key="2">
    <source>
        <dbReference type="ARBA" id="ARBA00023015"/>
    </source>
</evidence>
<dbReference type="GO" id="GO:1990269">
    <property type="term" value="F:RNA polymerase II C-terminal domain phosphoserine binding"/>
    <property type="evidence" value="ECO:0007669"/>
    <property type="project" value="TreeGrafter"/>
</dbReference>
<sequence>MMFDEALSDEILALAGENDAPVKHSRKRQGSSSKGPSSKRRKHEMTDDSEPDAESDEEQEELEYPLEGKFKDEADREYLLGLPEIKREEILSKRAEDMQKETERRNLERMVKSQTGPGGSTEDAVAKAAKRKHTGIGASEKKSRGLEALKQKRQLKESRRANKTRDSESPTPRRRSSSPSSDSEDEEGQVHRRGDDASDLDGVQIKGDEKITLDDLSKARLTRDMLESQCMSDRFDEYVKGAWVRLLVGNDQQGQPVYRLCEVVELQRDTVDPYPLGNKMVNQLIELRHGAQTRAWPMMKISCGAFSQKEFERVMTQMEVDKIKAPSRSKLDKKGEVIRNINSKLLTDAEISAMIARQKELKKKITAGELYSKKAGLNTQRMLASKRGERDEVAKIDAQLAALESSWKPDTPGSSGPEDVLAKINERNRRANLESMRKADLELAKRKRDAAAGGAVPDLSARVKTIVKTRYDSRCVSCACCEHPPFCPCAFLWGGFASSGPGLQALLRSQPRPH</sequence>
<dbReference type="GO" id="GO:0003677">
    <property type="term" value="F:DNA binding"/>
    <property type="evidence" value="ECO:0007669"/>
    <property type="project" value="InterPro"/>
</dbReference>
<dbReference type="SMART" id="SM00719">
    <property type="entry name" value="Plus3"/>
    <property type="match status" value="1"/>
</dbReference>
<keyword evidence="8" id="KW-1185">Reference proteome</keyword>
<evidence type="ECO:0000256" key="4">
    <source>
        <dbReference type="ARBA" id="ARBA00023242"/>
    </source>
</evidence>
<protein>
    <recommendedName>
        <fullName evidence="6">Plus3 domain-containing protein</fullName>
    </recommendedName>
</protein>
<dbReference type="Proteomes" id="UP000054248">
    <property type="component" value="Unassembled WGS sequence"/>
</dbReference>
<gene>
    <name evidence="7" type="ORF">M407DRAFT_76345</name>
</gene>
<organism evidence="7 8">
    <name type="scientific">Tulasnella calospora MUT 4182</name>
    <dbReference type="NCBI Taxonomy" id="1051891"/>
    <lineage>
        <taxon>Eukaryota</taxon>
        <taxon>Fungi</taxon>
        <taxon>Dikarya</taxon>
        <taxon>Basidiomycota</taxon>
        <taxon>Agaricomycotina</taxon>
        <taxon>Agaricomycetes</taxon>
        <taxon>Cantharellales</taxon>
        <taxon>Tulasnellaceae</taxon>
        <taxon>Tulasnella</taxon>
    </lineage>
</organism>
<feature type="domain" description="Plus3" evidence="6">
    <location>
        <begin position="210"/>
        <end position="343"/>
    </location>
</feature>
<dbReference type="HOGENOM" id="CLU_036626_0_0_1"/>
<evidence type="ECO:0000256" key="1">
    <source>
        <dbReference type="ARBA" id="ARBA00004123"/>
    </source>
</evidence>
<dbReference type="AlphaFoldDB" id="A0A0C3LU73"/>
<dbReference type="PANTHER" id="PTHR13115:SF8">
    <property type="entry name" value="RNA POLYMERASE-ASSOCIATED PROTEIN RTF1 HOMOLOG"/>
    <property type="match status" value="1"/>
</dbReference>
<accession>A0A0C3LU73</accession>
<feature type="region of interest" description="Disordered" evidence="5">
    <location>
        <begin position="91"/>
        <end position="205"/>
    </location>
</feature>
<proteinExistence type="predicted"/>
<comment type="subcellular location">
    <subcellularLocation>
        <location evidence="1">Nucleus</location>
    </subcellularLocation>
</comment>
<name>A0A0C3LU73_9AGAM</name>
<dbReference type="PANTHER" id="PTHR13115">
    <property type="entry name" value="RNA POLYMERASE-ASSOCIATED PROTEIN RTF1 HOMOLOG"/>
    <property type="match status" value="1"/>
</dbReference>
<evidence type="ECO:0000256" key="3">
    <source>
        <dbReference type="ARBA" id="ARBA00023163"/>
    </source>
</evidence>
<evidence type="ECO:0000259" key="6">
    <source>
        <dbReference type="PROSITE" id="PS51360"/>
    </source>
</evidence>
<dbReference type="Pfam" id="PF03126">
    <property type="entry name" value="Plus-3"/>
    <property type="match status" value="1"/>
</dbReference>
<reference evidence="7 8" key="1">
    <citation type="submission" date="2014-04" db="EMBL/GenBank/DDBJ databases">
        <authorList>
            <consortium name="DOE Joint Genome Institute"/>
            <person name="Kuo A."/>
            <person name="Girlanda M."/>
            <person name="Perotto S."/>
            <person name="Kohler A."/>
            <person name="Nagy L.G."/>
            <person name="Floudas D."/>
            <person name="Copeland A."/>
            <person name="Barry K.W."/>
            <person name="Cichocki N."/>
            <person name="Veneault-Fourrey C."/>
            <person name="LaButti K."/>
            <person name="Lindquist E.A."/>
            <person name="Lipzen A."/>
            <person name="Lundell T."/>
            <person name="Morin E."/>
            <person name="Murat C."/>
            <person name="Sun H."/>
            <person name="Tunlid A."/>
            <person name="Henrissat B."/>
            <person name="Grigoriev I.V."/>
            <person name="Hibbett D.S."/>
            <person name="Martin F."/>
            <person name="Nordberg H.P."/>
            <person name="Cantor M.N."/>
            <person name="Hua S.X."/>
        </authorList>
    </citation>
    <scope>NUCLEOTIDE SEQUENCE [LARGE SCALE GENOMIC DNA]</scope>
    <source>
        <strain evidence="7 8">MUT 4182</strain>
    </source>
</reference>
<keyword evidence="3" id="KW-0804">Transcription</keyword>
<evidence type="ECO:0000313" key="8">
    <source>
        <dbReference type="Proteomes" id="UP000054248"/>
    </source>
</evidence>
<evidence type="ECO:0000313" key="7">
    <source>
        <dbReference type="EMBL" id="KIO24932.1"/>
    </source>
</evidence>
<dbReference type="Gene3D" id="3.90.70.200">
    <property type="entry name" value="Plus-3 domain"/>
    <property type="match status" value="1"/>
</dbReference>
<feature type="compositionally biased region" description="Basic and acidic residues" evidence="5">
    <location>
        <begin position="91"/>
        <end position="111"/>
    </location>
</feature>
<dbReference type="InterPro" id="IPR004343">
    <property type="entry name" value="Plus-3_dom"/>
</dbReference>
<dbReference type="PROSITE" id="PS51360">
    <property type="entry name" value="PLUS3"/>
    <property type="match status" value="1"/>
</dbReference>
<dbReference type="STRING" id="1051891.A0A0C3LU73"/>
<feature type="compositionally biased region" description="Basic and acidic residues" evidence="5">
    <location>
        <begin position="139"/>
        <end position="168"/>
    </location>
</feature>
<dbReference type="SUPFAM" id="SSF159042">
    <property type="entry name" value="Plus3-like"/>
    <property type="match status" value="1"/>
</dbReference>
<dbReference type="InterPro" id="IPR036128">
    <property type="entry name" value="Plus3-like_sf"/>
</dbReference>
<feature type="region of interest" description="Disordered" evidence="5">
    <location>
        <begin position="15"/>
        <end position="72"/>
    </location>
</feature>
<evidence type="ECO:0000256" key="5">
    <source>
        <dbReference type="SAM" id="MobiDB-lite"/>
    </source>
</evidence>
<dbReference type="EMBL" id="KN823051">
    <property type="protein sequence ID" value="KIO24932.1"/>
    <property type="molecule type" value="Genomic_DNA"/>
</dbReference>
<dbReference type="GO" id="GO:0016593">
    <property type="term" value="C:Cdc73/Paf1 complex"/>
    <property type="evidence" value="ECO:0007669"/>
    <property type="project" value="TreeGrafter"/>
</dbReference>
<keyword evidence="4" id="KW-0539">Nucleus</keyword>
<reference evidence="8" key="2">
    <citation type="submission" date="2015-01" db="EMBL/GenBank/DDBJ databases">
        <title>Evolutionary Origins and Diversification of the Mycorrhizal Mutualists.</title>
        <authorList>
            <consortium name="DOE Joint Genome Institute"/>
            <consortium name="Mycorrhizal Genomics Consortium"/>
            <person name="Kohler A."/>
            <person name="Kuo A."/>
            <person name="Nagy L.G."/>
            <person name="Floudas D."/>
            <person name="Copeland A."/>
            <person name="Barry K.W."/>
            <person name="Cichocki N."/>
            <person name="Veneault-Fourrey C."/>
            <person name="LaButti K."/>
            <person name="Lindquist E.A."/>
            <person name="Lipzen A."/>
            <person name="Lundell T."/>
            <person name="Morin E."/>
            <person name="Murat C."/>
            <person name="Riley R."/>
            <person name="Ohm R."/>
            <person name="Sun H."/>
            <person name="Tunlid A."/>
            <person name="Henrissat B."/>
            <person name="Grigoriev I.V."/>
            <person name="Hibbett D.S."/>
            <person name="Martin F."/>
        </authorList>
    </citation>
    <scope>NUCLEOTIDE SEQUENCE [LARGE SCALE GENOMIC DNA]</scope>
    <source>
        <strain evidence="8">MUT 4182</strain>
    </source>
</reference>